<dbReference type="EMBL" id="CAJPVJ010040393">
    <property type="protein sequence ID" value="CAG2181843.1"/>
    <property type="molecule type" value="Genomic_DNA"/>
</dbReference>
<evidence type="ECO:0000313" key="1">
    <source>
        <dbReference type="EMBL" id="CAD7664706.1"/>
    </source>
</evidence>
<dbReference type="Proteomes" id="UP000728032">
    <property type="component" value="Unassembled WGS sequence"/>
</dbReference>
<feature type="non-terminal residue" evidence="1">
    <location>
        <position position="55"/>
    </location>
</feature>
<accession>A0A7R9R0V0</accession>
<reference evidence="1" key="1">
    <citation type="submission" date="2020-11" db="EMBL/GenBank/DDBJ databases">
        <authorList>
            <person name="Tran Van P."/>
        </authorList>
    </citation>
    <scope>NUCLEOTIDE SEQUENCE</scope>
</reference>
<evidence type="ECO:0000313" key="2">
    <source>
        <dbReference type="Proteomes" id="UP000728032"/>
    </source>
</evidence>
<organism evidence="1">
    <name type="scientific">Oppiella nova</name>
    <dbReference type="NCBI Taxonomy" id="334625"/>
    <lineage>
        <taxon>Eukaryota</taxon>
        <taxon>Metazoa</taxon>
        <taxon>Ecdysozoa</taxon>
        <taxon>Arthropoda</taxon>
        <taxon>Chelicerata</taxon>
        <taxon>Arachnida</taxon>
        <taxon>Acari</taxon>
        <taxon>Acariformes</taxon>
        <taxon>Sarcoptiformes</taxon>
        <taxon>Oribatida</taxon>
        <taxon>Brachypylina</taxon>
        <taxon>Oppioidea</taxon>
        <taxon>Oppiidae</taxon>
        <taxon>Oppiella</taxon>
    </lineage>
</organism>
<proteinExistence type="predicted"/>
<sequence length="55" mass="6211">MAKNSDLTDICHNVLKWINKSLPAVEDVEALAEICDPNRYDNKYSSEDVKNAVET</sequence>
<dbReference type="AlphaFoldDB" id="A0A7R9R0V0"/>
<name>A0A7R9R0V0_9ACAR</name>
<keyword evidence="2" id="KW-1185">Reference proteome</keyword>
<protein>
    <submittedName>
        <fullName evidence="1">Uncharacterized protein</fullName>
    </submittedName>
</protein>
<gene>
    <name evidence="1" type="ORF">ONB1V03_LOCUS21264</name>
</gene>
<dbReference type="EMBL" id="OC955218">
    <property type="protein sequence ID" value="CAD7664706.1"/>
    <property type="molecule type" value="Genomic_DNA"/>
</dbReference>